<protein>
    <recommendedName>
        <fullName evidence="4">Apple domain-containing protein</fullName>
    </recommendedName>
</protein>
<dbReference type="PANTHER" id="PTHR33344">
    <property type="entry name" value="OS02G0761600 PROTEIN"/>
    <property type="match status" value="1"/>
</dbReference>
<reference evidence="2 3" key="2">
    <citation type="journal article" date="2018" name="Plant J.">
        <title>The Physcomitrella patens chromosome-scale assembly reveals moss genome structure and evolution.</title>
        <authorList>
            <person name="Lang D."/>
            <person name="Ullrich K.K."/>
            <person name="Murat F."/>
            <person name="Fuchs J."/>
            <person name="Jenkins J."/>
            <person name="Haas F.B."/>
            <person name="Piednoel M."/>
            <person name="Gundlach H."/>
            <person name="Van Bel M."/>
            <person name="Meyberg R."/>
            <person name="Vives C."/>
            <person name="Morata J."/>
            <person name="Symeonidi A."/>
            <person name="Hiss M."/>
            <person name="Muchero W."/>
            <person name="Kamisugi Y."/>
            <person name="Saleh O."/>
            <person name="Blanc G."/>
            <person name="Decker E.L."/>
            <person name="van Gessel N."/>
            <person name="Grimwood J."/>
            <person name="Hayes R.D."/>
            <person name="Graham S.W."/>
            <person name="Gunter L.E."/>
            <person name="McDaniel S.F."/>
            <person name="Hoernstein S.N.W."/>
            <person name="Larsson A."/>
            <person name="Li F.W."/>
            <person name="Perroud P.F."/>
            <person name="Phillips J."/>
            <person name="Ranjan P."/>
            <person name="Rokshar D.S."/>
            <person name="Rothfels C.J."/>
            <person name="Schneider L."/>
            <person name="Shu S."/>
            <person name="Stevenson D.W."/>
            <person name="Thummler F."/>
            <person name="Tillich M."/>
            <person name="Villarreal Aguilar J.C."/>
            <person name="Widiez T."/>
            <person name="Wong G.K."/>
            <person name="Wymore A."/>
            <person name="Zhang Y."/>
            <person name="Zimmer A.D."/>
            <person name="Quatrano R.S."/>
            <person name="Mayer K.F.X."/>
            <person name="Goodstein D."/>
            <person name="Casacuberta J.M."/>
            <person name="Vandepoele K."/>
            <person name="Reski R."/>
            <person name="Cuming A.C."/>
            <person name="Tuskan G.A."/>
            <person name="Maumus F."/>
            <person name="Salse J."/>
            <person name="Schmutz J."/>
            <person name="Rensing S.A."/>
        </authorList>
    </citation>
    <scope>NUCLEOTIDE SEQUENCE [LARGE SCALE GENOMIC DNA]</scope>
    <source>
        <strain evidence="2 3">cv. Gransden 2004</strain>
    </source>
</reference>
<keyword evidence="3" id="KW-1185">Reference proteome</keyword>
<dbReference type="KEGG" id="ppp:112282866"/>
<dbReference type="EnsemblPlants" id="Pp3c5_13510V3.7">
    <property type="protein sequence ID" value="Pp3c5_13510V3.7"/>
    <property type="gene ID" value="Pp3c5_13510"/>
</dbReference>
<feature type="transmembrane region" description="Helical" evidence="1">
    <location>
        <begin position="34"/>
        <end position="56"/>
    </location>
</feature>
<accession>A0A7I4DPQ9</accession>
<evidence type="ECO:0000313" key="2">
    <source>
        <dbReference type="EnsemblPlants" id="Pp3c5_13510V3.11"/>
    </source>
</evidence>
<reference evidence="2 3" key="1">
    <citation type="journal article" date="2008" name="Science">
        <title>The Physcomitrella genome reveals evolutionary insights into the conquest of land by plants.</title>
        <authorList>
            <person name="Rensing S."/>
            <person name="Lang D."/>
            <person name="Zimmer A."/>
            <person name="Terry A."/>
            <person name="Salamov A."/>
            <person name="Shapiro H."/>
            <person name="Nishiyama T."/>
            <person name="Perroud P.-F."/>
            <person name="Lindquist E."/>
            <person name="Kamisugi Y."/>
            <person name="Tanahashi T."/>
            <person name="Sakakibara K."/>
            <person name="Fujita T."/>
            <person name="Oishi K."/>
            <person name="Shin-I T."/>
            <person name="Kuroki Y."/>
            <person name="Toyoda A."/>
            <person name="Suzuki Y."/>
            <person name="Hashimoto A."/>
            <person name="Yamaguchi K."/>
            <person name="Sugano A."/>
            <person name="Kohara Y."/>
            <person name="Fujiyama A."/>
            <person name="Anterola A."/>
            <person name="Aoki S."/>
            <person name="Ashton N."/>
            <person name="Barbazuk W.B."/>
            <person name="Barker E."/>
            <person name="Bennetzen J."/>
            <person name="Bezanilla M."/>
            <person name="Blankenship R."/>
            <person name="Cho S.H."/>
            <person name="Dutcher S."/>
            <person name="Estelle M."/>
            <person name="Fawcett J.A."/>
            <person name="Gundlach H."/>
            <person name="Hanada K."/>
            <person name="Heyl A."/>
            <person name="Hicks K.A."/>
            <person name="Hugh J."/>
            <person name="Lohr M."/>
            <person name="Mayer K."/>
            <person name="Melkozernov A."/>
            <person name="Murata T."/>
            <person name="Nelson D."/>
            <person name="Pils B."/>
            <person name="Prigge M."/>
            <person name="Reiss B."/>
            <person name="Renner T."/>
            <person name="Rombauts S."/>
            <person name="Rushton P."/>
            <person name="Sanderfoot A."/>
            <person name="Schween G."/>
            <person name="Shiu S.-H."/>
            <person name="Stueber K."/>
            <person name="Theodoulou F.L."/>
            <person name="Tu H."/>
            <person name="Van de Peer Y."/>
            <person name="Verrier P.J."/>
            <person name="Waters E."/>
            <person name="Wood A."/>
            <person name="Yang L."/>
            <person name="Cove D."/>
            <person name="Cuming A."/>
            <person name="Hasebe M."/>
            <person name="Lucas S."/>
            <person name="Mishler D.B."/>
            <person name="Reski R."/>
            <person name="Grigoriev I."/>
            <person name="Quatrano R.S."/>
            <person name="Boore J.L."/>
        </authorList>
    </citation>
    <scope>NUCLEOTIDE SEQUENCE [LARGE SCALE GENOMIC DNA]</scope>
    <source>
        <strain evidence="2 3">cv. Gransden 2004</strain>
    </source>
</reference>
<dbReference type="EnsemblPlants" id="Pp3c5_13510V3.10">
    <property type="protein sequence ID" value="Pp3c5_13510V3.10"/>
    <property type="gene ID" value="Pp3c5_13510"/>
</dbReference>
<dbReference type="Gramene" id="Pp3c5_13510V3.12">
    <property type="protein sequence ID" value="Pp3c5_13510V3.12"/>
    <property type="gene ID" value="Pp3c5_13510"/>
</dbReference>
<dbReference type="Gramene" id="Pp3c5_13510V3.13">
    <property type="protein sequence ID" value="Pp3c5_13510V3.13"/>
    <property type="gene ID" value="Pp3c5_13510"/>
</dbReference>
<dbReference type="Gramene" id="Pp3c5_13510V3.7">
    <property type="protein sequence ID" value="Pp3c5_13510V3.7"/>
    <property type="gene ID" value="Pp3c5_13510"/>
</dbReference>
<gene>
    <name evidence="2" type="primary">LOC112282866</name>
</gene>
<dbReference type="EnsemblPlants" id="Pp3c5_13510V3.6">
    <property type="protein sequence ID" value="Pp3c5_13510V3.6"/>
    <property type="gene ID" value="Pp3c5_13510"/>
</dbReference>
<sequence length="284" mass="31743">MQRVLLGQGNQTAMKEVTGLFGGLADSSRRCKRVTVILCAVAHLVMTSYVLTLFLGSSPQGSVSLSSPLLDFFRGFDHYRVQGKELAKMKKEYMKAAIEFRRQSAPLKLMERVKDIEKELLKFSQEQSPAKDAERTEQQELNEQVELETQLTVPAVEDDDLGVIQRLTPPEKCYPEPHTDFGGIAVRWGLTYHVNSAGECCKACLLHAAYAKPGQLKCNVWVFCPEKNGCPSPDGHEHKFGECWLKRADQPRAVVDDYSLFMRDKSGNSMPVLWISGVTPFNGG</sequence>
<evidence type="ECO:0000313" key="3">
    <source>
        <dbReference type="Proteomes" id="UP000006727"/>
    </source>
</evidence>
<organism evidence="2 3">
    <name type="scientific">Physcomitrium patens</name>
    <name type="common">Spreading-leaved earth moss</name>
    <name type="synonym">Physcomitrella patens</name>
    <dbReference type="NCBI Taxonomy" id="3218"/>
    <lineage>
        <taxon>Eukaryota</taxon>
        <taxon>Viridiplantae</taxon>
        <taxon>Streptophyta</taxon>
        <taxon>Embryophyta</taxon>
        <taxon>Bryophyta</taxon>
        <taxon>Bryophytina</taxon>
        <taxon>Bryopsida</taxon>
        <taxon>Funariidae</taxon>
        <taxon>Funariales</taxon>
        <taxon>Funariaceae</taxon>
        <taxon>Physcomitrium</taxon>
    </lineage>
</organism>
<dbReference type="PANTHER" id="PTHR33344:SF1">
    <property type="entry name" value="OS06G0214100 PROTEIN"/>
    <property type="match status" value="1"/>
</dbReference>
<keyword evidence="1" id="KW-0812">Transmembrane</keyword>
<reference evidence="2" key="3">
    <citation type="submission" date="2020-12" db="UniProtKB">
        <authorList>
            <consortium name="EnsemblPlants"/>
        </authorList>
    </citation>
    <scope>IDENTIFICATION</scope>
</reference>
<evidence type="ECO:0008006" key="4">
    <source>
        <dbReference type="Google" id="ProtNLM"/>
    </source>
</evidence>
<dbReference type="EMBL" id="ABEU02000005">
    <property type="status" value="NOT_ANNOTATED_CDS"/>
    <property type="molecule type" value="Genomic_DNA"/>
</dbReference>
<keyword evidence="1" id="KW-0472">Membrane</keyword>
<dbReference type="OrthoDB" id="508259at2759"/>
<dbReference type="Gramene" id="Pp3c5_13510V3.4">
    <property type="protein sequence ID" value="Pp3c5_13510V3.4"/>
    <property type="gene ID" value="Pp3c5_13510"/>
</dbReference>
<dbReference type="EnsemblPlants" id="Pp3c5_13510V3.5">
    <property type="protein sequence ID" value="Pp3c5_13510V3.5"/>
    <property type="gene ID" value="Pp3c5_13510"/>
</dbReference>
<keyword evidence="1" id="KW-1133">Transmembrane helix</keyword>
<dbReference type="Gramene" id="Pp3c5_13510V3.6">
    <property type="protein sequence ID" value="Pp3c5_13510V3.6"/>
    <property type="gene ID" value="Pp3c5_13510"/>
</dbReference>
<dbReference type="Gramene" id="Pp3c5_13510V3.5">
    <property type="protein sequence ID" value="Pp3c5_13510V3.5"/>
    <property type="gene ID" value="Pp3c5_13510"/>
</dbReference>
<evidence type="ECO:0000256" key="1">
    <source>
        <dbReference type="SAM" id="Phobius"/>
    </source>
</evidence>
<dbReference type="Proteomes" id="UP000006727">
    <property type="component" value="Chromosome 5"/>
</dbReference>
<dbReference type="Gramene" id="Pp3c5_13510V3.11">
    <property type="protein sequence ID" value="Pp3c5_13510V3.11"/>
    <property type="gene ID" value="Pp3c5_13510"/>
</dbReference>
<dbReference type="EnsemblPlants" id="Pp3c5_13510V3.13">
    <property type="protein sequence ID" value="Pp3c5_13510V3.13"/>
    <property type="gene ID" value="Pp3c5_13510"/>
</dbReference>
<dbReference type="EnsemblPlants" id="Pp3c5_13510V3.12">
    <property type="protein sequence ID" value="Pp3c5_13510V3.12"/>
    <property type="gene ID" value="Pp3c5_13510"/>
</dbReference>
<proteinExistence type="predicted"/>
<dbReference type="EnsemblPlants" id="Pp3c5_13510V3.11">
    <property type="protein sequence ID" value="Pp3c5_13510V3.11"/>
    <property type="gene ID" value="Pp3c5_13510"/>
</dbReference>
<dbReference type="EnsemblPlants" id="Pp3c5_13510V3.4">
    <property type="protein sequence ID" value="Pp3c5_13510V3.4"/>
    <property type="gene ID" value="Pp3c5_13510"/>
</dbReference>
<dbReference type="RefSeq" id="XP_024376751.1">
    <property type="nucleotide sequence ID" value="XM_024520983.2"/>
</dbReference>
<name>A0A7I4DPQ9_PHYPA</name>
<dbReference type="Gramene" id="Pp3c5_13510V3.10">
    <property type="protein sequence ID" value="Pp3c5_13510V3.10"/>
    <property type="gene ID" value="Pp3c5_13510"/>
</dbReference>
<dbReference type="AlphaFoldDB" id="A0A7I4DPQ9"/>
<dbReference type="GeneID" id="112282866"/>